<dbReference type="SUPFAM" id="SSF48371">
    <property type="entry name" value="ARM repeat"/>
    <property type="match status" value="1"/>
</dbReference>
<feature type="compositionally biased region" description="Low complexity" evidence="3">
    <location>
        <begin position="682"/>
        <end position="693"/>
    </location>
</feature>
<feature type="compositionally biased region" description="Low complexity" evidence="3">
    <location>
        <begin position="701"/>
        <end position="739"/>
    </location>
</feature>
<feature type="compositionally biased region" description="Polar residues" evidence="3">
    <location>
        <begin position="643"/>
        <end position="660"/>
    </location>
</feature>
<evidence type="ECO:0000256" key="2">
    <source>
        <dbReference type="PROSITE-ProRule" id="PRU00317"/>
    </source>
</evidence>
<keyword evidence="6" id="KW-1185">Reference proteome</keyword>
<comment type="caution">
    <text evidence="5">The sequence shown here is derived from an EMBL/GenBank/DDBJ whole genome shotgun (WGS) entry which is preliminary data.</text>
</comment>
<proteinExistence type="predicted"/>
<feature type="repeat" description="Pumilio" evidence="2">
    <location>
        <begin position="982"/>
        <end position="1017"/>
    </location>
</feature>
<feature type="repeat" description="Pumilio" evidence="2">
    <location>
        <begin position="823"/>
        <end position="858"/>
    </location>
</feature>
<feature type="repeat" description="Pumilio" evidence="2">
    <location>
        <begin position="859"/>
        <end position="894"/>
    </location>
</feature>
<feature type="compositionally biased region" description="Low complexity" evidence="3">
    <location>
        <begin position="765"/>
        <end position="779"/>
    </location>
</feature>
<keyword evidence="1" id="KW-0677">Repeat</keyword>
<feature type="repeat" description="Pumilio" evidence="2">
    <location>
        <begin position="895"/>
        <end position="931"/>
    </location>
</feature>
<dbReference type="GO" id="GO:0005737">
    <property type="term" value="C:cytoplasm"/>
    <property type="evidence" value="ECO:0007669"/>
    <property type="project" value="TreeGrafter"/>
</dbReference>
<dbReference type="InterPro" id="IPR033712">
    <property type="entry name" value="Pumilio_RNA-bd"/>
</dbReference>
<dbReference type="EMBL" id="MBFU01000865">
    <property type="protein sequence ID" value="PVZ97335.1"/>
    <property type="molecule type" value="Genomic_DNA"/>
</dbReference>
<feature type="region of interest" description="Disordered" evidence="3">
    <location>
        <begin position="549"/>
        <end position="606"/>
    </location>
</feature>
<evidence type="ECO:0000256" key="3">
    <source>
        <dbReference type="SAM" id="MobiDB-lite"/>
    </source>
</evidence>
<feature type="region of interest" description="Disordered" evidence="3">
    <location>
        <begin position="642"/>
        <end position="779"/>
    </location>
</feature>
<dbReference type="SMART" id="SM00025">
    <property type="entry name" value="Pumilio"/>
    <property type="match status" value="8"/>
</dbReference>
<dbReference type="FunFam" id="1.25.10.10:FF:000237">
    <property type="entry name" value="Pumilio homolog 9"/>
    <property type="match status" value="1"/>
</dbReference>
<feature type="region of interest" description="Disordered" evidence="3">
    <location>
        <begin position="1"/>
        <end position="65"/>
    </location>
</feature>
<feature type="region of interest" description="Disordered" evidence="3">
    <location>
        <begin position="307"/>
        <end position="346"/>
    </location>
</feature>
<dbReference type="PROSITE" id="PS50303">
    <property type="entry name" value="PUM_HD"/>
    <property type="match status" value="1"/>
</dbReference>
<dbReference type="Gene3D" id="1.25.10.10">
    <property type="entry name" value="Leucine-rich Repeat Variant"/>
    <property type="match status" value="1"/>
</dbReference>
<dbReference type="PROSITE" id="PS50302">
    <property type="entry name" value="PUM"/>
    <property type="match status" value="7"/>
</dbReference>
<feature type="repeat" description="Pumilio" evidence="2">
    <location>
        <begin position="1054"/>
        <end position="1089"/>
    </location>
</feature>
<dbReference type="PANTHER" id="PTHR12537:SF13">
    <property type="entry name" value="PUMILIO HOMOLOGY DOMAIN FAMILY MEMBER 4"/>
    <property type="match status" value="1"/>
</dbReference>
<gene>
    <name evidence="5" type="ORF">BB558_006706</name>
</gene>
<name>A0A2U1IWY8_SMIAN</name>
<feature type="compositionally biased region" description="Polar residues" evidence="3">
    <location>
        <begin position="7"/>
        <end position="65"/>
    </location>
</feature>
<evidence type="ECO:0000259" key="4">
    <source>
        <dbReference type="PROSITE" id="PS50303"/>
    </source>
</evidence>
<accession>A0A2U1IWY8</accession>
<dbReference type="PANTHER" id="PTHR12537">
    <property type="entry name" value="RNA BINDING PROTEIN PUMILIO-RELATED"/>
    <property type="match status" value="1"/>
</dbReference>
<evidence type="ECO:0000313" key="6">
    <source>
        <dbReference type="Proteomes" id="UP000245591"/>
    </source>
</evidence>
<feature type="repeat" description="Pumilio" evidence="2">
    <location>
        <begin position="1018"/>
        <end position="1053"/>
    </location>
</feature>
<feature type="domain" description="PUM-HD" evidence="4">
    <location>
        <begin position="800"/>
        <end position="1160"/>
    </location>
</feature>
<dbReference type="InterPro" id="IPR033133">
    <property type="entry name" value="PUM-HD"/>
</dbReference>
<evidence type="ECO:0000313" key="5">
    <source>
        <dbReference type="EMBL" id="PVZ97335.1"/>
    </source>
</evidence>
<dbReference type="GO" id="GO:0003729">
    <property type="term" value="F:mRNA binding"/>
    <property type="evidence" value="ECO:0007669"/>
    <property type="project" value="TreeGrafter"/>
</dbReference>
<dbReference type="InterPro" id="IPR011989">
    <property type="entry name" value="ARM-like"/>
</dbReference>
<dbReference type="InterPro" id="IPR016024">
    <property type="entry name" value="ARM-type_fold"/>
</dbReference>
<dbReference type="Proteomes" id="UP000245591">
    <property type="component" value="Unassembled WGS sequence"/>
</dbReference>
<dbReference type="InterPro" id="IPR001313">
    <property type="entry name" value="Pumilio_RNA-bd_rpt"/>
</dbReference>
<dbReference type="CDD" id="cd07920">
    <property type="entry name" value="Pumilio"/>
    <property type="match status" value="1"/>
</dbReference>
<organism evidence="5 6">
    <name type="scientific">Smittium angustum</name>
    <dbReference type="NCBI Taxonomy" id="133377"/>
    <lineage>
        <taxon>Eukaryota</taxon>
        <taxon>Fungi</taxon>
        <taxon>Fungi incertae sedis</taxon>
        <taxon>Zoopagomycota</taxon>
        <taxon>Kickxellomycotina</taxon>
        <taxon>Harpellomycetes</taxon>
        <taxon>Harpellales</taxon>
        <taxon>Legeriomycetaceae</taxon>
        <taxon>Smittium</taxon>
    </lineage>
</organism>
<evidence type="ECO:0000256" key="1">
    <source>
        <dbReference type="ARBA" id="ARBA00022737"/>
    </source>
</evidence>
<protein>
    <recommendedName>
        <fullName evidence="4">PUM-HD domain-containing protein</fullName>
    </recommendedName>
</protein>
<reference evidence="5 6" key="1">
    <citation type="journal article" date="2018" name="MBio">
        <title>Comparative Genomics Reveals the Core Gene Toolbox for the Fungus-Insect Symbiosis.</title>
        <authorList>
            <person name="Wang Y."/>
            <person name="Stata M."/>
            <person name="Wang W."/>
            <person name="Stajich J.E."/>
            <person name="White M.M."/>
            <person name="Moncalvo J.M."/>
        </authorList>
    </citation>
    <scope>NUCLEOTIDE SEQUENCE [LARGE SCALE GENOMIC DNA]</scope>
    <source>
        <strain evidence="5 6">AUS-126-30</strain>
    </source>
</reference>
<feature type="compositionally biased region" description="Polar residues" evidence="3">
    <location>
        <begin position="568"/>
        <end position="597"/>
    </location>
</feature>
<feature type="repeat" description="Pumilio" evidence="2">
    <location>
        <begin position="1093"/>
        <end position="1134"/>
    </location>
</feature>
<sequence length="1334" mass="147156">MSETKKTYVSSSTFLDESPNAPQNDQKINSGNSKNPSKTLPSELPTNTNDISFGQDTRPMNSFLNSSSEIRDFNTLGNSNNPNKFFNEDTQDVVNPTNLSVFNSSVDIGYRNSLDQTANAPTKDSSLNTTYNKYVGLSPALAPGSKFDLTSGPSIGNQFLGLNSDYNLSNVSEFSSIHSQQIQRSESYNIYQEQSPNFDFLSVNRAKNRLNAFSPSPTNNLKGNSILSSAKTLNLGTRDSSFIKSVPASRRTSPEMSEMWDSFNAFSINQPSKTSQHLASTTTKIKNQNSLYNIDLLLKAKESSAGNVISPTNDPSSNTLSSQSGKPFDFTSQRPLNSNGSSINFANISDHTKVDRDFSTNTANTDYDPQLPLGLLEDDEGLYIKHKKSPVNLELAANRNELLGIKRTASTFGIASGSTSANTGLHSESTFFKYNNDIDYDQSNDTGMLSNFAHGLSLGTSNQNYNLSLGAPAGSEFTQYSQKPQTFNNASNQGQFQDHLYNQNTQMQNPNNMYNQGENISFGQNFGVGLQSNLNIHPTMDGSHQFIGNYQSQRGKPSVLPSNAAVPVTNSSTTEPQAFQQPSSKNLPSGSNQSSADPNLPHLSHQQPDLVRNYSMPTLNSNTQHSLLQQHYQELSKLLNFGNDRSANTSPKHSQNNAINTGPGLAAVGAGKNTGNLTSLENNTGSVSTSGNNPKNNYSVNNTGGNTNPNTANYNTSSVGTNGSSPNFGDNSDNFSSPSDSRRFKPKAKPKAKNQNDSLGPSRFNNIINNGPNNKNTTPATKLGVSEFSRNNSNSNLQSMNSSVHRRKHDVDNNKYSNVRLDELEGRLYNVCKDQYGCRYLQKQLEEGSEDHIEMIFKEITPHFSKLMADPFGNYLCQKLFEHCNEKQRTSIIKLISNDLVSISLNIHGTRAVQKLIDLLTTQPQIDCIIEALKDSVVVLIRDLNGNHVIQKCLNRLVSGTGEGDDTDGIKNSNNVQFIYNSVANNCIEVATHRHGCCVFQRCIDVASSAQLSQLVNKVTENALILVQDPFGNYVVQYIFDLNKPEINDMMISKFITNFAKLSKQKFSSNVMEKSFKIANKEMQNMIVKSILQLMNQNHLLVLADLISDSFGNYVVQTILDHLIDINVKYQLIEAIKLIQNNIKLTPYGKRIINKLYRDGFVSNINSTCPSNNNSRIPSPVLNNNQRMRHYQPPQPHIHQQQINPHNGSNTNINTGSQLNVLSQHQQQVQYHQQFHHLGVTTSASTPNLLGQQHTGGNLMYNIPHDFHNGMVNNGATGPVNSGFQNQQQYFANNINQHPQYIMYNNPGFTNALQLGNISNEKSSGAYTNNGIGN</sequence>
<dbReference type="Pfam" id="PF00806">
    <property type="entry name" value="PUF"/>
    <property type="match status" value="8"/>
</dbReference>
<dbReference type="GO" id="GO:0010608">
    <property type="term" value="P:post-transcriptional regulation of gene expression"/>
    <property type="evidence" value="ECO:0007669"/>
    <property type="project" value="TreeGrafter"/>
</dbReference>